<dbReference type="InterPro" id="IPR036388">
    <property type="entry name" value="WH-like_DNA-bd_sf"/>
</dbReference>
<dbReference type="InterPro" id="IPR013325">
    <property type="entry name" value="RNA_pol_sigma_r2"/>
</dbReference>
<dbReference type="EMBL" id="JQIF01000054">
    <property type="protein sequence ID" value="KGJ52755.1"/>
    <property type="molecule type" value="Genomic_DNA"/>
</dbReference>
<keyword evidence="2" id="KW-0805">Transcription regulation</keyword>
<evidence type="ECO:0000256" key="5">
    <source>
        <dbReference type="ARBA" id="ARBA00023163"/>
    </source>
</evidence>
<comment type="similarity">
    <text evidence="1">Belongs to the sigma-70 factor family. ECF subfamily.</text>
</comment>
<dbReference type="RefSeq" id="WP_044905835.1">
    <property type="nucleotide sequence ID" value="NZ_CP022722.1"/>
</dbReference>
<accession>A0A099I4X4</accession>
<dbReference type="Pfam" id="PF04542">
    <property type="entry name" value="Sigma70_r2"/>
    <property type="match status" value="1"/>
</dbReference>
<evidence type="ECO:0000256" key="4">
    <source>
        <dbReference type="ARBA" id="ARBA00023125"/>
    </source>
</evidence>
<evidence type="ECO:0000313" key="8">
    <source>
        <dbReference type="EMBL" id="KGJ52755.1"/>
    </source>
</evidence>
<dbReference type="Proteomes" id="UP000030008">
    <property type="component" value="Unassembled WGS sequence"/>
</dbReference>
<dbReference type="PANTHER" id="PTHR43133:SF8">
    <property type="entry name" value="RNA POLYMERASE SIGMA FACTOR HI_1459-RELATED"/>
    <property type="match status" value="1"/>
</dbReference>
<dbReference type="InterPro" id="IPR039425">
    <property type="entry name" value="RNA_pol_sigma-70-like"/>
</dbReference>
<dbReference type="SUPFAM" id="SSF88946">
    <property type="entry name" value="Sigma2 domain of RNA polymerase sigma factors"/>
    <property type="match status" value="1"/>
</dbReference>
<organism evidence="8 9">
    <name type="scientific">Clostridium innocuum</name>
    <dbReference type="NCBI Taxonomy" id="1522"/>
    <lineage>
        <taxon>Bacteria</taxon>
        <taxon>Bacillati</taxon>
        <taxon>Bacillota</taxon>
        <taxon>Clostridia</taxon>
        <taxon>Eubacteriales</taxon>
        <taxon>Clostridiaceae</taxon>
        <taxon>Clostridium</taxon>
    </lineage>
</organism>
<dbReference type="InterPro" id="IPR014284">
    <property type="entry name" value="RNA_pol_sigma-70_dom"/>
</dbReference>
<evidence type="ECO:0000259" key="6">
    <source>
        <dbReference type="Pfam" id="PF04542"/>
    </source>
</evidence>
<evidence type="ECO:0000256" key="1">
    <source>
        <dbReference type="ARBA" id="ARBA00010641"/>
    </source>
</evidence>
<dbReference type="NCBIfam" id="TIGR02937">
    <property type="entry name" value="sigma70-ECF"/>
    <property type="match status" value="1"/>
</dbReference>
<dbReference type="SUPFAM" id="SSF88659">
    <property type="entry name" value="Sigma3 and sigma4 domains of RNA polymerase sigma factors"/>
    <property type="match status" value="1"/>
</dbReference>
<dbReference type="InterPro" id="IPR013324">
    <property type="entry name" value="RNA_pol_sigma_r3/r4-like"/>
</dbReference>
<keyword evidence="4" id="KW-0238">DNA-binding</keyword>
<gene>
    <name evidence="8" type="ORF">CIAN88_13040</name>
</gene>
<protein>
    <submittedName>
        <fullName evidence="8">RNA polymerase subunit sigma-70</fullName>
    </submittedName>
</protein>
<dbReference type="AlphaFoldDB" id="A0A099I4X4"/>
<dbReference type="InterPro" id="IPR007627">
    <property type="entry name" value="RNA_pol_sigma70_r2"/>
</dbReference>
<dbReference type="GO" id="GO:0016987">
    <property type="term" value="F:sigma factor activity"/>
    <property type="evidence" value="ECO:0007669"/>
    <property type="project" value="UniProtKB-KW"/>
</dbReference>
<keyword evidence="5" id="KW-0804">Transcription</keyword>
<dbReference type="InterPro" id="IPR013249">
    <property type="entry name" value="RNA_pol_sigma70_r4_t2"/>
</dbReference>
<sequence>MQMKINKHAVSKEAELETAIRDAYPKVYSYLYHRTLDAALSKDLTQETFYRFYRHLDQYEEQGKLLNFLYRIARHLVYDHTRSRRYTDELQEEQMRDDTYNGERLFQKKEEFVILRSWISELPPHLQDVLLLRYDEGLKYRDISQVTGIHVSTVKSQVRLALHILKKRAQKEGWK</sequence>
<evidence type="ECO:0000256" key="2">
    <source>
        <dbReference type="ARBA" id="ARBA00023015"/>
    </source>
</evidence>
<dbReference type="Gene3D" id="1.10.1740.10">
    <property type="match status" value="1"/>
</dbReference>
<evidence type="ECO:0000256" key="3">
    <source>
        <dbReference type="ARBA" id="ARBA00023082"/>
    </source>
</evidence>
<dbReference type="GO" id="GO:0003677">
    <property type="term" value="F:DNA binding"/>
    <property type="evidence" value="ECO:0007669"/>
    <property type="project" value="UniProtKB-KW"/>
</dbReference>
<evidence type="ECO:0000313" key="9">
    <source>
        <dbReference type="Proteomes" id="UP000030008"/>
    </source>
</evidence>
<feature type="domain" description="RNA polymerase sigma-70 region 2" evidence="6">
    <location>
        <begin position="20"/>
        <end position="85"/>
    </location>
</feature>
<reference evidence="8 9" key="1">
    <citation type="submission" date="2014-08" db="EMBL/GenBank/DDBJ databases">
        <title>Clostridium innocuum, an unnegligible vancomycin-resistant pathogen causing extra-intestinal infections.</title>
        <authorList>
            <person name="Feng Y."/>
            <person name="Chiu C.-H."/>
        </authorList>
    </citation>
    <scope>NUCLEOTIDE SEQUENCE [LARGE SCALE GENOMIC DNA]</scope>
    <source>
        <strain evidence="8 9">AN88</strain>
    </source>
</reference>
<dbReference type="CDD" id="cd06171">
    <property type="entry name" value="Sigma70_r4"/>
    <property type="match status" value="1"/>
</dbReference>
<dbReference type="GO" id="GO:0006352">
    <property type="term" value="P:DNA-templated transcription initiation"/>
    <property type="evidence" value="ECO:0007669"/>
    <property type="project" value="InterPro"/>
</dbReference>
<evidence type="ECO:0000259" key="7">
    <source>
        <dbReference type="Pfam" id="PF08281"/>
    </source>
</evidence>
<dbReference type="Gene3D" id="1.10.10.10">
    <property type="entry name" value="Winged helix-like DNA-binding domain superfamily/Winged helix DNA-binding domain"/>
    <property type="match status" value="1"/>
</dbReference>
<dbReference type="PANTHER" id="PTHR43133">
    <property type="entry name" value="RNA POLYMERASE ECF-TYPE SIGMA FACTO"/>
    <property type="match status" value="1"/>
</dbReference>
<comment type="caution">
    <text evidence="8">The sequence shown here is derived from an EMBL/GenBank/DDBJ whole genome shotgun (WGS) entry which is preliminary data.</text>
</comment>
<feature type="domain" description="RNA polymerase sigma factor 70 region 4 type 2" evidence="7">
    <location>
        <begin position="115"/>
        <end position="162"/>
    </location>
</feature>
<dbReference type="Pfam" id="PF08281">
    <property type="entry name" value="Sigma70_r4_2"/>
    <property type="match status" value="1"/>
</dbReference>
<proteinExistence type="inferred from homology"/>
<name>A0A099I4X4_CLOIN</name>
<keyword evidence="3" id="KW-0731">Sigma factor</keyword>